<comment type="caution">
    <text evidence="11">The sequence shown here is derived from an EMBL/GenBank/DDBJ whole genome shotgun (WGS) entry which is preliminary data.</text>
</comment>
<evidence type="ECO:0000256" key="6">
    <source>
        <dbReference type="ARBA" id="ARBA00022822"/>
    </source>
</evidence>
<evidence type="ECO:0000256" key="1">
    <source>
        <dbReference type="ARBA" id="ARBA00001164"/>
    </source>
</evidence>
<proteinExistence type="inferred from homology"/>
<feature type="domain" description="N-(5'phosphoribosyl) anthranilate isomerase (PRAI)" evidence="10">
    <location>
        <begin position="6"/>
        <end position="219"/>
    </location>
</feature>
<dbReference type="Gene3D" id="3.20.20.70">
    <property type="entry name" value="Aldolase class I"/>
    <property type="match status" value="1"/>
</dbReference>
<dbReference type="GO" id="GO:0004640">
    <property type="term" value="F:phosphoribosylanthranilate isomerase activity"/>
    <property type="evidence" value="ECO:0007669"/>
    <property type="project" value="UniProtKB-EC"/>
</dbReference>
<dbReference type="InterPro" id="IPR011060">
    <property type="entry name" value="RibuloseP-bd_barrel"/>
</dbReference>
<keyword evidence="7 9" id="KW-0057">Aromatic amino acid biosynthesis</keyword>
<dbReference type="EC" id="5.3.1.24" evidence="3 9"/>
<evidence type="ECO:0000256" key="9">
    <source>
        <dbReference type="HAMAP-Rule" id="MF_00135"/>
    </source>
</evidence>
<dbReference type="PANTHER" id="PTHR42894">
    <property type="entry name" value="N-(5'-PHOSPHORIBOSYL)ANTHRANILATE ISOMERASE"/>
    <property type="match status" value="1"/>
</dbReference>
<dbReference type="HAMAP" id="MF_00135">
    <property type="entry name" value="PRAI"/>
    <property type="match status" value="1"/>
</dbReference>
<dbReference type="Pfam" id="PF00697">
    <property type="entry name" value="PRAI"/>
    <property type="match status" value="1"/>
</dbReference>
<name>A0ABV3Z263_9PROT</name>
<dbReference type="SUPFAM" id="SSF51366">
    <property type="entry name" value="Ribulose-phoshate binding barrel"/>
    <property type="match status" value="1"/>
</dbReference>
<gene>
    <name evidence="9" type="primary">trpF</name>
    <name evidence="11" type="ORF">ABFZ84_04860</name>
</gene>
<dbReference type="InterPro" id="IPR001240">
    <property type="entry name" value="PRAI_dom"/>
</dbReference>
<dbReference type="EMBL" id="JBEHZE010000001">
    <property type="protein sequence ID" value="MEX6632872.1"/>
    <property type="molecule type" value="Genomic_DNA"/>
</dbReference>
<evidence type="ECO:0000256" key="8">
    <source>
        <dbReference type="ARBA" id="ARBA00023235"/>
    </source>
</evidence>
<dbReference type="CDD" id="cd00405">
    <property type="entry name" value="PRAI"/>
    <property type="match status" value="1"/>
</dbReference>
<dbReference type="NCBIfam" id="NF002295">
    <property type="entry name" value="PRK01222.1-1"/>
    <property type="match status" value="1"/>
</dbReference>
<comment type="catalytic activity">
    <reaction evidence="1 9">
        <text>N-(5-phospho-beta-D-ribosyl)anthranilate = 1-(2-carboxyphenylamino)-1-deoxy-D-ribulose 5-phosphate</text>
        <dbReference type="Rhea" id="RHEA:21540"/>
        <dbReference type="ChEBI" id="CHEBI:18277"/>
        <dbReference type="ChEBI" id="CHEBI:58613"/>
        <dbReference type="EC" id="5.3.1.24"/>
    </reaction>
</comment>
<evidence type="ECO:0000256" key="2">
    <source>
        <dbReference type="ARBA" id="ARBA00004664"/>
    </source>
</evidence>
<evidence type="ECO:0000313" key="12">
    <source>
        <dbReference type="Proteomes" id="UP001560685"/>
    </source>
</evidence>
<evidence type="ECO:0000256" key="3">
    <source>
        <dbReference type="ARBA" id="ARBA00012572"/>
    </source>
</evidence>
<dbReference type="RefSeq" id="WP_369312805.1">
    <property type="nucleotide sequence ID" value="NZ_JBEHZE010000001.1"/>
</dbReference>
<evidence type="ECO:0000256" key="7">
    <source>
        <dbReference type="ARBA" id="ARBA00023141"/>
    </source>
</evidence>
<keyword evidence="8 9" id="KW-0413">Isomerase</keyword>
<evidence type="ECO:0000313" key="11">
    <source>
        <dbReference type="EMBL" id="MEX6632872.1"/>
    </source>
</evidence>
<keyword evidence="6 9" id="KW-0822">Tryptophan biosynthesis</keyword>
<reference evidence="11 12" key="1">
    <citation type="submission" date="2024-05" db="EMBL/GenBank/DDBJ databases">
        <title>Three bacterial strains, DH-69, EH-24, and ECK-19 isolated from coastal sediments.</title>
        <authorList>
            <person name="Ye Y.-Q."/>
            <person name="Du Z.-J."/>
        </authorList>
    </citation>
    <scope>NUCLEOTIDE SEQUENCE [LARGE SCALE GENOMIC DNA]</scope>
    <source>
        <strain evidence="11 12">ECK-19</strain>
    </source>
</reference>
<comment type="similarity">
    <text evidence="9">Belongs to the TrpF family.</text>
</comment>
<dbReference type="InterPro" id="IPR044643">
    <property type="entry name" value="TrpF_fam"/>
</dbReference>
<evidence type="ECO:0000256" key="5">
    <source>
        <dbReference type="ARBA" id="ARBA00022605"/>
    </source>
</evidence>
<accession>A0ABV3Z263</accession>
<evidence type="ECO:0000259" key="10">
    <source>
        <dbReference type="Pfam" id="PF00697"/>
    </source>
</evidence>
<dbReference type="Proteomes" id="UP001560685">
    <property type="component" value="Unassembled WGS sequence"/>
</dbReference>
<dbReference type="InterPro" id="IPR013785">
    <property type="entry name" value="Aldolase_TIM"/>
</dbReference>
<keyword evidence="12" id="KW-1185">Reference proteome</keyword>
<keyword evidence="5 9" id="KW-0028">Amino-acid biosynthesis</keyword>
<protein>
    <recommendedName>
        <fullName evidence="4 9">N-(5'-phosphoribosyl)anthranilate isomerase</fullName>
        <shortName evidence="9">PRAI</shortName>
        <ecNumber evidence="3 9">5.3.1.24</ecNumber>
    </recommendedName>
</protein>
<comment type="pathway">
    <text evidence="2 9">Amino-acid biosynthesis; L-tryptophan biosynthesis; L-tryptophan from chorismate: step 3/5.</text>
</comment>
<organism evidence="11 12">
    <name type="scientific">Hyphococcus lacteus</name>
    <dbReference type="NCBI Taxonomy" id="3143536"/>
    <lineage>
        <taxon>Bacteria</taxon>
        <taxon>Pseudomonadati</taxon>
        <taxon>Pseudomonadota</taxon>
        <taxon>Alphaproteobacteria</taxon>
        <taxon>Parvularculales</taxon>
        <taxon>Parvularculaceae</taxon>
        <taxon>Hyphococcus</taxon>
    </lineage>
</organism>
<sequence>MSGPQVKICGVKDIDTALAAARAGADFLGFVFFRKSPRFILPEKAEEVILDLKEASFEEGFALPKLVGLFVDAGEKELSEAPTLLTHFQFHGHESPERCKELGDEFAVEIIKALPVSVADDVLKAGAFEGATDIILFDAKPPPGAGRPGGHGVSFDWTAISSYTGETPFMLAGGLSPDNVADAVASQKDHSGFLGVDVSSGVETAPGNKSADLIASFISAAKGSK</sequence>
<dbReference type="PANTHER" id="PTHR42894:SF1">
    <property type="entry name" value="N-(5'-PHOSPHORIBOSYL)ANTHRANILATE ISOMERASE"/>
    <property type="match status" value="1"/>
</dbReference>
<evidence type="ECO:0000256" key="4">
    <source>
        <dbReference type="ARBA" id="ARBA00022272"/>
    </source>
</evidence>